<dbReference type="GO" id="GO:0006814">
    <property type="term" value="P:sodium ion transport"/>
    <property type="evidence" value="ECO:0007669"/>
    <property type="project" value="UniProtKB-KW"/>
</dbReference>
<keyword evidence="11" id="KW-0739">Sodium transport</keyword>
<feature type="transmembrane region" description="Helical" evidence="15">
    <location>
        <begin position="233"/>
        <end position="254"/>
    </location>
</feature>
<feature type="region of interest" description="Disordered" evidence="14">
    <location>
        <begin position="507"/>
        <end position="526"/>
    </location>
</feature>
<dbReference type="PANTHER" id="PTHR48086">
    <property type="entry name" value="SODIUM/PROLINE SYMPORTER-RELATED"/>
    <property type="match status" value="1"/>
</dbReference>
<evidence type="ECO:0000256" key="5">
    <source>
        <dbReference type="ARBA" id="ARBA00022692"/>
    </source>
</evidence>
<comment type="subcellular location">
    <subcellularLocation>
        <location evidence="1">Cell membrane</location>
        <topology evidence="1">Multi-pass membrane protein</topology>
    </subcellularLocation>
</comment>
<comment type="caution">
    <text evidence="16">The sequence shown here is derived from an EMBL/GenBank/DDBJ whole genome shotgun (WGS) entry which is preliminary data.</text>
</comment>
<keyword evidence="6" id="KW-0769">Symport</keyword>
<keyword evidence="3" id="KW-0813">Transport</keyword>
<comment type="catalytic activity">
    <reaction evidence="12">
        <text>L-proline(in) + Na(+)(in) = L-proline(out) + Na(+)(out)</text>
        <dbReference type="Rhea" id="RHEA:28967"/>
        <dbReference type="ChEBI" id="CHEBI:29101"/>
        <dbReference type="ChEBI" id="CHEBI:60039"/>
    </reaction>
</comment>
<evidence type="ECO:0000256" key="14">
    <source>
        <dbReference type="SAM" id="MobiDB-lite"/>
    </source>
</evidence>
<feature type="transmembrane region" description="Helical" evidence="15">
    <location>
        <begin position="37"/>
        <end position="59"/>
    </location>
</feature>
<dbReference type="EMBL" id="WHPC01000001">
    <property type="protein sequence ID" value="MPV35531.1"/>
    <property type="molecule type" value="Genomic_DNA"/>
</dbReference>
<name>A0A6N7EDW5_9MICO</name>
<keyword evidence="4" id="KW-1003">Cell membrane</keyword>
<keyword evidence="17" id="KW-1185">Reference proteome</keyword>
<organism evidence="16 17">
    <name type="scientific">Georgenia subflava</name>
    <dbReference type="NCBI Taxonomy" id="1622177"/>
    <lineage>
        <taxon>Bacteria</taxon>
        <taxon>Bacillati</taxon>
        <taxon>Actinomycetota</taxon>
        <taxon>Actinomycetes</taxon>
        <taxon>Micrococcales</taxon>
        <taxon>Bogoriellaceae</taxon>
        <taxon>Georgenia</taxon>
    </lineage>
</organism>
<feature type="transmembrane region" description="Helical" evidence="15">
    <location>
        <begin position="125"/>
        <end position="154"/>
    </location>
</feature>
<feature type="transmembrane region" description="Helical" evidence="15">
    <location>
        <begin position="190"/>
        <end position="213"/>
    </location>
</feature>
<evidence type="ECO:0000256" key="7">
    <source>
        <dbReference type="ARBA" id="ARBA00022989"/>
    </source>
</evidence>
<reference evidence="16 17" key="1">
    <citation type="submission" date="2019-10" db="EMBL/GenBank/DDBJ databases">
        <title>Georgenia wutianyii sp. nov. and Georgenia yuyongxinii sp. nov. isolated from plateau pika (Ochotona curzoniae) in the Qinghai-Tibet plateau of China.</title>
        <authorList>
            <person name="Tian Z."/>
        </authorList>
    </citation>
    <scope>NUCLEOTIDE SEQUENCE [LARGE SCALE GENOMIC DNA]</scope>
    <source>
        <strain evidence="16 17">JCM 19765</strain>
    </source>
</reference>
<evidence type="ECO:0000256" key="10">
    <source>
        <dbReference type="ARBA" id="ARBA00023136"/>
    </source>
</evidence>
<feature type="transmembrane region" description="Helical" evidence="15">
    <location>
        <begin position="451"/>
        <end position="471"/>
    </location>
</feature>
<feature type="transmembrane region" description="Helical" evidence="15">
    <location>
        <begin position="364"/>
        <end position="385"/>
    </location>
</feature>
<protein>
    <submittedName>
        <fullName evidence="16">Sodium:solute symporter</fullName>
    </submittedName>
</protein>
<keyword evidence="8" id="KW-0915">Sodium</keyword>
<dbReference type="InterPro" id="IPR001734">
    <property type="entry name" value="Na/solute_symporter"/>
</dbReference>
<feature type="transmembrane region" description="Helical" evidence="15">
    <location>
        <begin position="391"/>
        <end position="413"/>
    </location>
</feature>
<evidence type="ECO:0000256" key="4">
    <source>
        <dbReference type="ARBA" id="ARBA00022475"/>
    </source>
</evidence>
<feature type="transmembrane region" description="Helical" evidence="15">
    <location>
        <begin position="275"/>
        <end position="296"/>
    </location>
</feature>
<evidence type="ECO:0000256" key="2">
    <source>
        <dbReference type="ARBA" id="ARBA00006434"/>
    </source>
</evidence>
<accession>A0A6N7EDW5</accession>
<evidence type="ECO:0000313" key="16">
    <source>
        <dbReference type="EMBL" id="MPV35531.1"/>
    </source>
</evidence>
<evidence type="ECO:0000256" key="11">
    <source>
        <dbReference type="ARBA" id="ARBA00023201"/>
    </source>
</evidence>
<dbReference type="GO" id="GO:0015293">
    <property type="term" value="F:symporter activity"/>
    <property type="evidence" value="ECO:0007669"/>
    <property type="project" value="UniProtKB-KW"/>
</dbReference>
<dbReference type="InterPro" id="IPR050277">
    <property type="entry name" value="Sodium:Solute_Symporter"/>
</dbReference>
<dbReference type="OrthoDB" id="9789704at2"/>
<feature type="transmembrane region" description="Helical" evidence="15">
    <location>
        <begin position="6"/>
        <end position="25"/>
    </location>
</feature>
<feature type="transmembrane region" description="Helical" evidence="15">
    <location>
        <begin position="160"/>
        <end position="183"/>
    </location>
</feature>
<keyword evidence="9" id="KW-0406">Ion transport</keyword>
<dbReference type="RefSeq" id="WP_152193435.1">
    <property type="nucleotide sequence ID" value="NZ_VUKD01000001.1"/>
</dbReference>
<feature type="transmembrane region" description="Helical" evidence="15">
    <location>
        <begin position="71"/>
        <end position="94"/>
    </location>
</feature>
<dbReference type="GO" id="GO:0005886">
    <property type="term" value="C:plasma membrane"/>
    <property type="evidence" value="ECO:0007669"/>
    <property type="project" value="UniProtKB-SubCell"/>
</dbReference>
<feature type="transmembrane region" description="Helical" evidence="15">
    <location>
        <begin position="316"/>
        <end position="343"/>
    </location>
</feature>
<evidence type="ECO:0000256" key="3">
    <source>
        <dbReference type="ARBA" id="ARBA00022448"/>
    </source>
</evidence>
<evidence type="ECO:0000256" key="1">
    <source>
        <dbReference type="ARBA" id="ARBA00004651"/>
    </source>
</evidence>
<dbReference type="PROSITE" id="PS50283">
    <property type="entry name" value="NA_SOLUT_SYMP_3"/>
    <property type="match status" value="1"/>
</dbReference>
<evidence type="ECO:0000256" key="15">
    <source>
        <dbReference type="SAM" id="Phobius"/>
    </source>
</evidence>
<keyword evidence="7 15" id="KW-1133">Transmembrane helix</keyword>
<dbReference type="PANTHER" id="PTHR48086:SF3">
    <property type="entry name" value="SODIUM_PROLINE SYMPORTER"/>
    <property type="match status" value="1"/>
</dbReference>
<dbReference type="Pfam" id="PF00474">
    <property type="entry name" value="SSF"/>
    <property type="match status" value="1"/>
</dbReference>
<evidence type="ECO:0000256" key="9">
    <source>
        <dbReference type="ARBA" id="ARBA00023065"/>
    </source>
</evidence>
<proteinExistence type="inferred from homology"/>
<evidence type="ECO:0000256" key="12">
    <source>
        <dbReference type="ARBA" id="ARBA00033708"/>
    </source>
</evidence>
<evidence type="ECO:0000256" key="8">
    <source>
        <dbReference type="ARBA" id="ARBA00023053"/>
    </source>
</evidence>
<dbReference type="AlphaFoldDB" id="A0A6N7EDW5"/>
<dbReference type="Gene3D" id="1.20.1730.10">
    <property type="entry name" value="Sodium/glucose cotransporter"/>
    <property type="match status" value="1"/>
</dbReference>
<keyword evidence="5 15" id="KW-0812">Transmembrane</keyword>
<dbReference type="InterPro" id="IPR038377">
    <property type="entry name" value="Na/Glc_symporter_sf"/>
</dbReference>
<evidence type="ECO:0000256" key="13">
    <source>
        <dbReference type="RuleBase" id="RU362091"/>
    </source>
</evidence>
<evidence type="ECO:0000313" key="17">
    <source>
        <dbReference type="Proteomes" id="UP000437709"/>
    </source>
</evidence>
<gene>
    <name evidence="16" type="ORF">GB881_00460</name>
</gene>
<dbReference type="Proteomes" id="UP000437709">
    <property type="component" value="Unassembled WGS sequence"/>
</dbReference>
<keyword evidence="10 15" id="KW-0472">Membrane</keyword>
<sequence>MDAQTIILVVAIAYLGLMLAIGFWANTKMKSSKEFLVAGQSLGFFVMAMASFSSIQSGWGMVGATGTTSAWGLAALVGTALLAPLGFALAWFLLGGRLRLIAHRHEVYSIPDIVRVRYESKSAHLWMSIAMILGAIGYMTAQIVAAGVITSLLLGIPFAAATWVGAVVVAIYTMAGGMLAAVWTDLVQGIIMIAMSIVIFGIAMASGGGWTGIMGTLAGEDMAFLSLDGVKPVVWIIANTIMIVLGMVAQPQLIHKFLMLKSPKELKWGATVAGLGYATTTLFSLGVGVAMRAAIIDGRLAEPDLDSTATSFLSNFTNPIVAGLALTALLAAIMSSASSFITIGASALMRDLTSALRIAVRRDLLWNRLASLVIVGASLFIGLYLDQIIYLLGAIGWAAFGAAIFGPIILGIYWRRGTGVAATISIISGLVLNVGFTLLTSQAGWVPPENFFSGAVVIVAGILVYIALSYATSSEADKRRFDELYPLVLAQNTTGAPDDRNVAVLAEEVPRPPSSRANKFASEGAE</sequence>
<evidence type="ECO:0000256" key="6">
    <source>
        <dbReference type="ARBA" id="ARBA00022847"/>
    </source>
</evidence>
<feature type="transmembrane region" description="Helical" evidence="15">
    <location>
        <begin position="420"/>
        <end position="439"/>
    </location>
</feature>
<comment type="similarity">
    <text evidence="2 13">Belongs to the sodium:solute symporter (SSF) (TC 2.A.21) family.</text>
</comment>